<protein>
    <submittedName>
        <fullName evidence="4">Putative phospholipase A accessory protein</fullName>
    </submittedName>
</protein>
<dbReference type="EMBL" id="FR729477">
    <property type="protein sequence ID" value="CBY28308.1"/>
    <property type="molecule type" value="Genomic_DNA"/>
</dbReference>
<dbReference type="PROSITE" id="PS50297">
    <property type="entry name" value="ANK_REP_REGION"/>
    <property type="match status" value="1"/>
</dbReference>
<keyword evidence="2 3" id="KW-0040">ANK repeat</keyword>
<gene>
    <name evidence="4" type="ordered locus">Y11_42221</name>
</gene>
<reference evidence="4 5" key="1">
    <citation type="journal article" date="2011" name="J. Bacteriol.">
        <title>Complete genome sequence of Yersinia enterocolitica subsp. palearctica serogroup O:3.</title>
        <authorList>
            <person name="Batzilla J."/>
            <person name="Hoper D."/>
            <person name="Antonenka U."/>
            <person name="Heesemann J."/>
            <person name="Rakin A."/>
        </authorList>
    </citation>
    <scope>NUCLEOTIDE SEQUENCE [LARGE SCALE GENOMIC DNA]</scope>
    <source>
        <strain evidence="5">DSM 13030 / CIP 106945 / Y11</strain>
    </source>
</reference>
<dbReference type="SMART" id="SM00248">
    <property type="entry name" value="ANK"/>
    <property type="match status" value="4"/>
</dbReference>
<dbReference type="KEGG" id="yey:Y11_42221"/>
<dbReference type="PROSITE" id="PS50088">
    <property type="entry name" value="ANK_REPEAT"/>
    <property type="match status" value="1"/>
</dbReference>
<accession>A0A0H3NSY1</accession>
<evidence type="ECO:0000313" key="5">
    <source>
        <dbReference type="Proteomes" id="UP000008084"/>
    </source>
</evidence>
<dbReference type="HOGENOM" id="CLU_090348_0_0_6"/>
<dbReference type="PATRIC" id="fig|930944.6.peg.4199"/>
<dbReference type="InterPro" id="IPR036770">
    <property type="entry name" value="Ankyrin_rpt-contain_sf"/>
</dbReference>
<name>A0A0H3NSY1_YERE1</name>
<dbReference type="Proteomes" id="UP000008084">
    <property type="component" value="Chromosome"/>
</dbReference>
<dbReference type="Pfam" id="PF12796">
    <property type="entry name" value="Ank_2"/>
    <property type="match status" value="1"/>
</dbReference>
<sequence>MPESTLTMRVKRHLRYAIYGVLMPLISFEGQAMTEINIAFTDPLVMPIADAIVHGNVKQIHQLATKSLLQQQGEQAVTLMQWAILNQQPESLAALLQEHADPSQPGMQGDTAWHTAATVQDAHYMQILLKNNIRPDARNSVTLATPLAAAIMAGREIQVILLLVAGVDLNIADRVGDTPLHLAGKSNAPDLALRLLKAGADPEARNKQGATFQQYLAMTPLNIQSAEMQQKYQQLNVWLRGKKLAEVYQQ</sequence>
<feature type="repeat" description="ANK" evidence="3">
    <location>
        <begin position="175"/>
        <end position="207"/>
    </location>
</feature>
<dbReference type="PANTHER" id="PTHR24201:SF16">
    <property type="entry name" value="ANKYRIN-1-LIKE-RELATED"/>
    <property type="match status" value="1"/>
</dbReference>
<evidence type="ECO:0000256" key="2">
    <source>
        <dbReference type="ARBA" id="ARBA00023043"/>
    </source>
</evidence>
<dbReference type="PANTHER" id="PTHR24201">
    <property type="entry name" value="ANK_REP_REGION DOMAIN-CONTAINING PROTEIN"/>
    <property type="match status" value="1"/>
</dbReference>
<keyword evidence="1" id="KW-0677">Repeat</keyword>
<dbReference type="Gene3D" id="1.25.40.20">
    <property type="entry name" value="Ankyrin repeat-containing domain"/>
    <property type="match status" value="1"/>
</dbReference>
<organism evidence="4 5">
    <name type="scientific">Yersinia enterocolitica subsp. palearctica serotype O:3 (strain DSM 13030 / CIP 106945 / Y11)</name>
    <dbReference type="NCBI Taxonomy" id="930944"/>
    <lineage>
        <taxon>Bacteria</taxon>
        <taxon>Pseudomonadati</taxon>
        <taxon>Pseudomonadota</taxon>
        <taxon>Gammaproteobacteria</taxon>
        <taxon>Enterobacterales</taxon>
        <taxon>Yersiniaceae</taxon>
        <taxon>Yersinia</taxon>
    </lineage>
</organism>
<dbReference type="InterPro" id="IPR050776">
    <property type="entry name" value="Ank_Repeat/CDKN_Inhibitor"/>
</dbReference>
<proteinExistence type="predicted"/>
<evidence type="ECO:0000256" key="3">
    <source>
        <dbReference type="PROSITE-ProRule" id="PRU00023"/>
    </source>
</evidence>
<dbReference type="InterPro" id="IPR002110">
    <property type="entry name" value="Ankyrin_rpt"/>
</dbReference>
<dbReference type="AlphaFoldDB" id="A0A0H3NSY1"/>
<dbReference type="SUPFAM" id="SSF48403">
    <property type="entry name" value="Ankyrin repeat"/>
    <property type="match status" value="1"/>
</dbReference>
<evidence type="ECO:0000256" key="1">
    <source>
        <dbReference type="ARBA" id="ARBA00022737"/>
    </source>
</evidence>
<evidence type="ECO:0000313" key="4">
    <source>
        <dbReference type="EMBL" id="CBY28308.1"/>
    </source>
</evidence>